<keyword evidence="4" id="KW-1185">Reference proteome</keyword>
<evidence type="ECO:0000313" key="2">
    <source>
        <dbReference type="EMBL" id="KAK4321658.1"/>
    </source>
</evidence>
<comment type="caution">
    <text evidence="2">The sequence shown here is derived from an EMBL/GenBank/DDBJ whole genome shotgun (WGS) entry which is preliminary data.</text>
</comment>
<protein>
    <submittedName>
        <fullName evidence="2">Uncharacterized protein</fullName>
    </submittedName>
</protein>
<dbReference type="EMBL" id="JAWZYT010000566">
    <property type="protein sequence ID" value="KAK4321658.1"/>
    <property type="molecule type" value="Genomic_DNA"/>
</dbReference>
<gene>
    <name evidence="3" type="ORF">Pmani_000548</name>
    <name evidence="2" type="ORF">Pmani_007551</name>
</gene>
<evidence type="ECO:0000313" key="3">
    <source>
        <dbReference type="EMBL" id="KAK4329068.1"/>
    </source>
</evidence>
<name>A0AAE1Q8P9_9EUCA</name>
<proteinExistence type="predicted"/>
<evidence type="ECO:0000313" key="4">
    <source>
        <dbReference type="Proteomes" id="UP001292094"/>
    </source>
</evidence>
<sequence>MACLHKTGSASQNQTWSRTREIESRYSTFTREEEKNRPNQATTPAVSSSPQITIGVTSYTSVLAVCCG</sequence>
<reference evidence="2" key="1">
    <citation type="submission" date="2023-11" db="EMBL/GenBank/DDBJ databases">
        <title>Genome assemblies of two species of porcelain crab, Petrolisthes cinctipes and Petrolisthes manimaculis (Anomura: Porcellanidae).</title>
        <authorList>
            <person name="Angst P."/>
        </authorList>
    </citation>
    <scope>NUCLEOTIDE SEQUENCE</scope>
    <source>
        <strain evidence="2">PB745_02</strain>
        <tissue evidence="2">Gill</tissue>
    </source>
</reference>
<feature type="compositionally biased region" description="Polar residues" evidence="1">
    <location>
        <begin position="8"/>
        <end position="17"/>
    </location>
</feature>
<dbReference type="Proteomes" id="UP001292094">
    <property type="component" value="Unassembled WGS sequence"/>
</dbReference>
<evidence type="ECO:0000256" key="1">
    <source>
        <dbReference type="SAM" id="MobiDB-lite"/>
    </source>
</evidence>
<feature type="region of interest" description="Disordered" evidence="1">
    <location>
        <begin position="1"/>
        <end position="50"/>
    </location>
</feature>
<feature type="compositionally biased region" description="Polar residues" evidence="1">
    <location>
        <begin position="38"/>
        <end position="50"/>
    </location>
</feature>
<feature type="compositionally biased region" description="Basic and acidic residues" evidence="1">
    <location>
        <begin position="18"/>
        <end position="37"/>
    </location>
</feature>
<dbReference type="AlphaFoldDB" id="A0AAE1Q8P9"/>
<dbReference type="EMBL" id="JAWZYT010000037">
    <property type="protein sequence ID" value="KAK4329068.1"/>
    <property type="molecule type" value="Genomic_DNA"/>
</dbReference>
<accession>A0AAE1Q8P9</accession>
<organism evidence="2 4">
    <name type="scientific">Petrolisthes manimaculis</name>
    <dbReference type="NCBI Taxonomy" id="1843537"/>
    <lineage>
        <taxon>Eukaryota</taxon>
        <taxon>Metazoa</taxon>
        <taxon>Ecdysozoa</taxon>
        <taxon>Arthropoda</taxon>
        <taxon>Crustacea</taxon>
        <taxon>Multicrustacea</taxon>
        <taxon>Malacostraca</taxon>
        <taxon>Eumalacostraca</taxon>
        <taxon>Eucarida</taxon>
        <taxon>Decapoda</taxon>
        <taxon>Pleocyemata</taxon>
        <taxon>Anomura</taxon>
        <taxon>Galatheoidea</taxon>
        <taxon>Porcellanidae</taxon>
        <taxon>Petrolisthes</taxon>
    </lineage>
</organism>